<feature type="region of interest" description="Disordered" evidence="4">
    <location>
        <begin position="309"/>
        <end position="365"/>
    </location>
</feature>
<feature type="compositionally biased region" description="Basic and acidic residues" evidence="4">
    <location>
        <begin position="330"/>
        <end position="365"/>
    </location>
</feature>
<gene>
    <name evidence="7" type="ORF">ABNG02_12100</name>
    <name evidence="6" type="ORF">GCM10008994_09830</name>
</gene>
<dbReference type="PANTHER" id="PTHR43179:SF12">
    <property type="entry name" value="GALACTOFURANOSYLTRANSFERASE GLFT2"/>
    <property type="match status" value="1"/>
</dbReference>
<evidence type="ECO:0000256" key="2">
    <source>
        <dbReference type="ARBA" id="ARBA00022676"/>
    </source>
</evidence>
<organism evidence="6 8">
    <name type="scientific">Halorubrum ejinorense</name>
    <dbReference type="NCBI Taxonomy" id="425309"/>
    <lineage>
        <taxon>Archaea</taxon>
        <taxon>Methanobacteriati</taxon>
        <taxon>Methanobacteriota</taxon>
        <taxon>Stenosarchaea group</taxon>
        <taxon>Halobacteria</taxon>
        <taxon>Halobacteriales</taxon>
        <taxon>Haloferacaceae</taxon>
        <taxon>Halorubrum</taxon>
    </lineage>
</organism>
<evidence type="ECO:0000259" key="5">
    <source>
        <dbReference type="Pfam" id="PF00535"/>
    </source>
</evidence>
<sequence length="365" mass="38709">MDLSVVVPTLNGRDRLGACLDSLAAHAPDAEVVVVNGPSADGTTGMVRDRDDVDVLVEISDRTVNVARNAGIEVATGDAVALVDYDNRIDPGWREAVTAGLNEAPVVSGPVTPIPRDETTDGSEAAGGANGGDRDDAMEGDRDDAMEGDRDDAVADEPSEPERSRISGRDVTYFEGGNVAFREDAVRDLDGFDEYLRVGGARDAAHRLARMDCGVAWRPEMAARKELPTPTAADGGRSAHEWGWKYRALAYRLTKNYGVRPSVLLRTGSHAVSDAVDAAGDVVRGESTPSRWAATGRDVLLGLTGGTSDGLVARRKDRSPARNPNGISTRADRAVAKYDGRVEADGDGRGEADGEPRTEADDRLD</sequence>
<dbReference type="Gene3D" id="3.90.550.10">
    <property type="entry name" value="Spore Coat Polysaccharide Biosynthesis Protein SpsA, Chain A"/>
    <property type="match status" value="1"/>
</dbReference>
<dbReference type="Proteomes" id="UP001567571">
    <property type="component" value="Unassembled WGS sequence"/>
</dbReference>
<dbReference type="CDD" id="cd00761">
    <property type="entry name" value="Glyco_tranf_GTA_type"/>
    <property type="match status" value="1"/>
</dbReference>
<dbReference type="AlphaFoldDB" id="A0AAV3SQF4"/>
<dbReference type="GO" id="GO:0016757">
    <property type="term" value="F:glycosyltransferase activity"/>
    <property type="evidence" value="ECO:0007669"/>
    <property type="project" value="UniProtKB-KW"/>
</dbReference>
<keyword evidence="3" id="KW-0808">Transferase</keyword>
<dbReference type="EMBL" id="JBEDNW010000006">
    <property type="protein sequence ID" value="MEZ3168063.1"/>
    <property type="molecule type" value="Genomic_DNA"/>
</dbReference>
<dbReference type="RefSeq" id="WP_343777146.1">
    <property type="nucleotide sequence ID" value="NZ_BAAADQ010000003.1"/>
</dbReference>
<dbReference type="SUPFAM" id="SSF53448">
    <property type="entry name" value="Nucleotide-diphospho-sugar transferases"/>
    <property type="match status" value="1"/>
</dbReference>
<dbReference type="InterPro" id="IPR001173">
    <property type="entry name" value="Glyco_trans_2-like"/>
</dbReference>
<reference evidence="6" key="1">
    <citation type="journal article" date="2014" name="Int. J. Syst. Evol. Microbiol.">
        <title>Complete genome sequence of Corynebacterium casei LMG S-19264T (=DSM 44701T), isolated from a smear-ripened cheese.</title>
        <authorList>
            <consortium name="US DOE Joint Genome Institute (JGI-PGF)"/>
            <person name="Walter F."/>
            <person name="Albersmeier A."/>
            <person name="Kalinowski J."/>
            <person name="Ruckert C."/>
        </authorList>
    </citation>
    <scope>NUCLEOTIDE SEQUENCE</scope>
    <source>
        <strain evidence="6">JCM 14265</strain>
    </source>
</reference>
<reference evidence="7 9" key="3">
    <citation type="submission" date="2024-06" db="EMBL/GenBank/DDBJ databases">
        <title>Halorubrum miltondacostae sp. nov., a potential PHA producer isolated from an inland solar saltern in Rio Maior, Portugal.</title>
        <authorList>
            <person name="Albuquerque L."/>
            <person name="Viver T."/>
            <person name="Barroso C."/>
            <person name="Claudino R."/>
            <person name="Galvan M."/>
            <person name="Simoes G."/>
            <person name="Lobo Da Cunha A."/>
            <person name="Egas C."/>
        </authorList>
    </citation>
    <scope>NUCLEOTIDE SEQUENCE [LARGE SCALE GENOMIC DNA]</scope>
    <source>
        <strain evidence="7 9">DSM 18646</strain>
    </source>
</reference>
<dbReference type="InterPro" id="IPR029044">
    <property type="entry name" value="Nucleotide-diphossugar_trans"/>
</dbReference>
<dbReference type="EMBL" id="BAAADQ010000003">
    <property type="protein sequence ID" value="GAA0536724.1"/>
    <property type="molecule type" value="Genomic_DNA"/>
</dbReference>
<feature type="region of interest" description="Disordered" evidence="4">
    <location>
        <begin position="105"/>
        <end position="169"/>
    </location>
</feature>
<accession>A0AAV3SQF4</accession>
<protein>
    <submittedName>
        <fullName evidence="6">Glycosyltransferase</fullName>
    </submittedName>
</protein>
<dbReference type="Proteomes" id="UP001501425">
    <property type="component" value="Unassembled WGS sequence"/>
</dbReference>
<evidence type="ECO:0000313" key="8">
    <source>
        <dbReference type="Proteomes" id="UP001501425"/>
    </source>
</evidence>
<proteinExistence type="inferred from homology"/>
<evidence type="ECO:0000256" key="1">
    <source>
        <dbReference type="ARBA" id="ARBA00006739"/>
    </source>
</evidence>
<evidence type="ECO:0000313" key="9">
    <source>
        <dbReference type="Proteomes" id="UP001567571"/>
    </source>
</evidence>
<evidence type="ECO:0000256" key="3">
    <source>
        <dbReference type="ARBA" id="ARBA00022679"/>
    </source>
</evidence>
<evidence type="ECO:0000313" key="6">
    <source>
        <dbReference type="EMBL" id="GAA0536724.1"/>
    </source>
</evidence>
<dbReference type="Pfam" id="PF00535">
    <property type="entry name" value="Glycos_transf_2"/>
    <property type="match status" value="1"/>
</dbReference>
<evidence type="ECO:0000256" key="4">
    <source>
        <dbReference type="SAM" id="MobiDB-lite"/>
    </source>
</evidence>
<comment type="similarity">
    <text evidence="1">Belongs to the glycosyltransferase 2 family.</text>
</comment>
<feature type="domain" description="Glycosyltransferase 2-like" evidence="5">
    <location>
        <begin position="4"/>
        <end position="119"/>
    </location>
</feature>
<reference evidence="6" key="2">
    <citation type="submission" date="2023-12" db="EMBL/GenBank/DDBJ databases">
        <authorList>
            <person name="Sun Q."/>
            <person name="Inoue M."/>
        </authorList>
    </citation>
    <scope>NUCLEOTIDE SEQUENCE</scope>
    <source>
        <strain evidence="6">JCM 14265</strain>
    </source>
</reference>
<keyword evidence="9" id="KW-1185">Reference proteome</keyword>
<evidence type="ECO:0000313" key="7">
    <source>
        <dbReference type="EMBL" id="MEZ3168063.1"/>
    </source>
</evidence>
<feature type="compositionally biased region" description="Basic and acidic residues" evidence="4">
    <location>
        <begin position="132"/>
        <end position="153"/>
    </location>
</feature>
<name>A0AAV3SQF4_9EURY</name>
<comment type="caution">
    <text evidence="6">The sequence shown here is derived from an EMBL/GenBank/DDBJ whole genome shotgun (WGS) entry which is preliminary data.</text>
</comment>
<dbReference type="PANTHER" id="PTHR43179">
    <property type="entry name" value="RHAMNOSYLTRANSFERASE WBBL"/>
    <property type="match status" value="1"/>
</dbReference>
<keyword evidence="2" id="KW-0328">Glycosyltransferase</keyword>